<keyword evidence="5 8" id="KW-0812">Transmembrane</keyword>
<protein>
    <submittedName>
        <fullName evidence="9">Sodium:proton antiporter</fullName>
    </submittedName>
</protein>
<keyword evidence="4" id="KW-1003">Cell membrane</keyword>
<keyword evidence="7 8" id="KW-0472">Membrane</keyword>
<comment type="similarity">
    <text evidence="2">Belongs to the CPA3 antiporters (TC 2.A.63) subunit F family.</text>
</comment>
<evidence type="ECO:0000313" key="9">
    <source>
        <dbReference type="EMBL" id="MBC5722289.1"/>
    </source>
</evidence>
<evidence type="ECO:0000256" key="2">
    <source>
        <dbReference type="ARBA" id="ARBA00009212"/>
    </source>
</evidence>
<evidence type="ECO:0000256" key="1">
    <source>
        <dbReference type="ARBA" id="ARBA00004651"/>
    </source>
</evidence>
<evidence type="ECO:0000256" key="8">
    <source>
        <dbReference type="SAM" id="Phobius"/>
    </source>
</evidence>
<evidence type="ECO:0000256" key="7">
    <source>
        <dbReference type="ARBA" id="ARBA00023136"/>
    </source>
</evidence>
<dbReference type="GO" id="GO:0005886">
    <property type="term" value="C:plasma membrane"/>
    <property type="evidence" value="ECO:0007669"/>
    <property type="project" value="UniProtKB-SubCell"/>
</dbReference>
<evidence type="ECO:0000256" key="6">
    <source>
        <dbReference type="ARBA" id="ARBA00022989"/>
    </source>
</evidence>
<feature type="transmembrane region" description="Helical" evidence="8">
    <location>
        <begin position="67"/>
        <end position="89"/>
    </location>
</feature>
<dbReference type="Proteomes" id="UP000628736">
    <property type="component" value="Unassembled WGS sequence"/>
</dbReference>
<keyword evidence="3" id="KW-0813">Transport</keyword>
<evidence type="ECO:0000256" key="3">
    <source>
        <dbReference type="ARBA" id="ARBA00022448"/>
    </source>
</evidence>
<dbReference type="GO" id="GO:0015385">
    <property type="term" value="F:sodium:proton antiporter activity"/>
    <property type="evidence" value="ECO:0007669"/>
    <property type="project" value="TreeGrafter"/>
</dbReference>
<name>A0A8J6M638_9FIRM</name>
<reference evidence="9" key="1">
    <citation type="submission" date="2020-08" db="EMBL/GenBank/DDBJ databases">
        <title>Genome public.</title>
        <authorList>
            <person name="Liu C."/>
            <person name="Sun Q."/>
        </authorList>
    </citation>
    <scope>NUCLEOTIDE SEQUENCE</scope>
    <source>
        <strain evidence="9">NSJ-23</strain>
    </source>
</reference>
<feature type="transmembrane region" description="Helical" evidence="8">
    <location>
        <begin position="6"/>
        <end position="28"/>
    </location>
</feature>
<organism evidence="9 10">
    <name type="scientific">Flintibacter hominis</name>
    <dbReference type="NCBI Taxonomy" id="2763048"/>
    <lineage>
        <taxon>Bacteria</taxon>
        <taxon>Bacillati</taxon>
        <taxon>Bacillota</taxon>
        <taxon>Clostridia</taxon>
        <taxon>Eubacteriales</taxon>
        <taxon>Flintibacter</taxon>
    </lineage>
</organism>
<feature type="transmembrane region" description="Helical" evidence="8">
    <location>
        <begin position="40"/>
        <end position="61"/>
    </location>
</feature>
<dbReference type="AlphaFoldDB" id="A0A8J6M638"/>
<gene>
    <name evidence="9" type="ORF">H8S11_05650</name>
</gene>
<comment type="caution">
    <text evidence="9">The sequence shown here is derived from an EMBL/GenBank/DDBJ whole genome shotgun (WGS) entry which is preliminary data.</text>
</comment>
<evidence type="ECO:0000256" key="5">
    <source>
        <dbReference type="ARBA" id="ARBA00022692"/>
    </source>
</evidence>
<evidence type="ECO:0000313" key="10">
    <source>
        <dbReference type="Proteomes" id="UP000628736"/>
    </source>
</evidence>
<accession>A0A8J6M638</accession>
<dbReference type="PANTHER" id="PTHR34702">
    <property type="entry name" value="NA(+)/H(+) ANTIPORTER SUBUNIT F1"/>
    <property type="match status" value="1"/>
</dbReference>
<comment type="subcellular location">
    <subcellularLocation>
        <location evidence="1">Cell membrane</location>
        <topology evidence="1">Multi-pass membrane protein</topology>
    </subcellularLocation>
</comment>
<keyword evidence="10" id="KW-1185">Reference proteome</keyword>
<dbReference type="RefSeq" id="WP_147572213.1">
    <property type="nucleotide sequence ID" value="NZ_JACOPO010000003.1"/>
</dbReference>
<dbReference type="Pfam" id="PF04066">
    <property type="entry name" value="MrpF_PhaF"/>
    <property type="match status" value="1"/>
</dbReference>
<dbReference type="EMBL" id="JACOPO010000003">
    <property type="protein sequence ID" value="MBC5722289.1"/>
    <property type="molecule type" value="Genomic_DNA"/>
</dbReference>
<sequence>MAECTPMLRAVLTAVLCLLALGILLCLIRAIRGPRYTDRVIALNEICTLVIFVICILSYLLGKAYLVDVAILYGLLNLLAVAVLSRVTVERHRNRKEGKK</sequence>
<proteinExistence type="inferred from homology"/>
<keyword evidence="6 8" id="KW-1133">Transmembrane helix</keyword>
<dbReference type="InterPro" id="IPR007208">
    <property type="entry name" value="MrpF/PhaF-like"/>
</dbReference>
<dbReference type="PANTHER" id="PTHR34702:SF1">
    <property type="entry name" value="NA(+)_H(+) ANTIPORTER SUBUNIT F"/>
    <property type="match status" value="1"/>
</dbReference>
<evidence type="ECO:0000256" key="4">
    <source>
        <dbReference type="ARBA" id="ARBA00022475"/>
    </source>
</evidence>